<feature type="chain" id="PRO_5047023548" description="Lipoprotein" evidence="1">
    <location>
        <begin position="27"/>
        <end position="139"/>
    </location>
</feature>
<dbReference type="EMBL" id="JAYGHY010000072">
    <property type="protein sequence ID" value="MEA5443849.1"/>
    <property type="molecule type" value="Genomic_DNA"/>
</dbReference>
<evidence type="ECO:0000313" key="3">
    <source>
        <dbReference type="Proteomes" id="UP001302329"/>
    </source>
</evidence>
<protein>
    <recommendedName>
        <fullName evidence="4">Lipoprotein</fullName>
    </recommendedName>
</protein>
<dbReference type="Proteomes" id="UP001302329">
    <property type="component" value="Unassembled WGS sequence"/>
</dbReference>
<accession>A0ABU5SZD2</accession>
<keyword evidence="1" id="KW-0732">Signal</keyword>
<name>A0ABU5SZD2_9CYAN</name>
<dbReference type="PROSITE" id="PS51257">
    <property type="entry name" value="PROKAR_LIPOPROTEIN"/>
    <property type="match status" value="1"/>
</dbReference>
<reference evidence="2 3" key="1">
    <citation type="submission" date="2023-12" db="EMBL/GenBank/DDBJ databases">
        <title>Baltic Sea Cyanobacteria.</title>
        <authorList>
            <person name="Delbaje E."/>
            <person name="Fewer D.P."/>
            <person name="Shishido T.K."/>
        </authorList>
    </citation>
    <scope>NUCLEOTIDE SEQUENCE [LARGE SCALE GENOMIC DNA]</scope>
    <source>
        <strain evidence="2 3">UHCC 0281</strain>
    </source>
</reference>
<keyword evidence="3" id="KW-1185">Reference proteome</keyword>
<comment type="caution">
    <text evidence="2">The sequence shown here is derived from an EMBL/GenBank/DDBJ whole genome shotgun (WGS) entry which is preliminary data.</text>
</comment>
<proteinExistence type="predicted"/>
<evidence type="ECO:0000313" key="2">
    <source>
        <dbReference type="EMBL" id="MEA5443849.1"/>
    </source>
</evidence>
<sequence length="139" mass="14633">MRFRISAAFTVVGAAALITLGAGCRADSSAQVPAAADLKGTWAQTGAGFERGQPVTWDNQTVVIEAAEGQGFAGFKEYTREGEPPQKEKLNGVIGSNGDILITDEDGQFHGRFVDGKILGQYAEVGDDSAAITIELSRK</sequence>
<gene>
    <name evidence="2" type="ORF">VB739_14925</name>
</gene>
<organism evidence="2 3">
    <name type="scientific">Cyanobium gracile UHCC 0281</name>
    <dbReference type="NCBI Taxonomy" id="3110309"/>
    <lineage>
        <taxon>Bacteria</taxon>
        <taxon>Bacillati</taxon>
        <taxon>Cyanobacteriota</taxon>
        <taxon>Cyanophyceae</taxon>
        <taxon>Synechococcales</taxon>
        <taxon>Prochlorococcaceae</taxon>
        <taxon>Cyanobium</taxon>
    </lineage>
</organism>
<evidence type="ECO:0000256" key="1">
    <source>
        <dbReference type="SAM" id="SignalP"/>
    </source>
</evidence>
<evidence type="ECO:0008006" key="4">
    <source>
        <dbReference type="Google" id="ProtNLM"/>
    </source>
</evidence>
<dbReference type="RefSeq" id="WP_323357810.1">
    <property type="nucleotide sequence ID" value="NZ_JAYGHY010000072.1"/>
</dbReference>
<feature type="signal peptide" evidence="1">
    <location>
        <begin position="1"/>
        <end position="26"/>
    </location>
</feature>